<proteinExistence type="predicted"/>
<dbReference type="PANTHER" id="PTHR47572:SF4">
    <property type="entry name" value="LACTONASE DRP35"/>
    <property type="match status" value="1"/>
</dbReference>
<gene>
    <name evidence="3" type="ORF">FN976_21115</name>
</gene>
<dbReference type="InterPro" id="IPR013658">
    <property type="entry name" value="SGL"/>
</dbReference>
<dbReference type="OrthoDB" id="502821at2"/>
<dbReference type="Proteomes" id="UP000318199">
    <property type="component" value="Unassembled WGS sequence"/>
</dbReference>
<name>A0A562ZJY1_9BURK</name>
<evidence type="ECO:0000256" key="1">
    <source>
        <dbReference type="ARBA" id="ARBA00022801"/>
    </source>
</evidence>
<organism evidence="3 4">
    <name type="scientific">Caenimonas sedimenti</name>
    <dbReference type="NCBI Taxonomy" id="2596921"/>
    <lineage>
        <taxon>Bacteria</taxon>
        <taxon>Pseudomonadati</taxon>
        <taxon>Pseudomonadota</taxon>
        <taxon>Betaproteobacteria</taxon>
        <taxon>Burkholderiales</taxon>
        <taxon>Comamonadaceae</taxon>
        <taxon>Caenimonas</taxon>
    </lineage>
</organism>
<evidence type="ECO:0000313" key="4">
    <source>
        <dbReference type="Proteomes" id="UP000318199"/>
    </source>
</evidence>
<reference evidence="3 4" key="1">
    <citation type="submission" date="2019-07" db="EMBL/GenBank/DDBJ databases">
        <title>Caenimonas sedimenti sp. nov., isolated from activated sludge.</title>
        <authorList>
            <person name="Xu J."/>
        </authorList>
    </citation>
    <scope>NUCLEOTIDE SEQUENCE [LARGE SCALE GENOMIC DNA]</scope>
    <source>
        <strain evidence="3 4">HX-9-20</strain>
    </source>
</reference>
<dbReference type="Gene3D" id="2.120.10.30">
    <property type="entry name" value="TolB, C-terminal domain"/>
    <property type="match status" value="1"/>
</dbReference>
<feature type="domain" description="SMP-30/Gluconolactonase/LRE-like region" evidence="2">
    <location>
        <begin position="97"/>
        <end position="313"/>
    </location>
</feature>
<dbReference type="SUPFAM" id="SSF63829">
    <property type="entry name" value="Calcium-dependent phosphotriesterase"/>
    <property type="match status" value="1"/>
</dbReference>
<sequence>MTPQSQAVTAHPRTLGRRACLHRLASSVGWLVAGSTLAACGGGGDAGPAGGAELAYRPDIQGPFPIPPSERGLYTVTAEPYFKVSDKGLQLEAASFDKAGNLLFVDVFGGTIFKLTPAKTLSTVLPANALGSAGIAIHKDGRIFVAGLGNFVDTGSIFWINPDGTGLTTIVPASAGYLPDDLVFDAQGGFYFTDFRGSTVDPIGGVYYVSPDFKTITPILKHMAIANGVCLSPDGKVLWATELSAGRLHKIELSNATTIAPFGTAVPYYFNGFAPDSMRSDADGNVYVAMYSQGRVLAFNPNGIAIGQILLPKRESGHNMRSTSVGFIPGTNEMVILTNDADGGEGSWIFHAKGFAKGTTLYSHA</sequence>
<keyword evidence="4" id="KW-1185">Reference proteome</keyword>
<dbReference type="InterPro" id="IPR011042">
    <property type="entry name" value="6-blade_b-propeller_TolB-like"/>
</dbReference>
<accession>A0A562ZJY1</accession>
<evidence type="ECO:0000313" key="3">
    <source>
        <dbReference type="EMBL" id="TWO68899.1"/>
    </source>
</evidence>
<protein>
    <submittedName>
        <fullName evidence="3">SMP-30/gluconolactonase/LRE family protein</fullName>
    </submittedName>
</protein>
<dbReference type="InterPro" id="IPR051262">
    <property type="entry name" value="SMP-30/CGR1_Lactonase"/>
</dbReference>
<evidence type="ECO:0000259" key="2">
    <source>
        <dbReference type="Pfam" id="PF08450"/>
    </source>
</evidence>
<dbReference type="GO" id="GO:0016787">
    <property type="term" value="F:hydrolase activity"/>
    <property type="evidence" value="ECO:0007669"/>
    <property type="project" value="UniProtKB-KW"/>
</dbReference>
<dbReference type="PANTHER" id="PTHR47572">
    <property type="entry name" value="LIPOPROTEIN-RELATED"/>
    <property type="match status" value="1"/>
</dbReference>
<keyword evidence="1" id="KW-0378">Hydrolase</keyword>
<comment type="caution">
    <text evidence="3">The sequence shown here is derived from an EMBL/GenBank/DDBJ whole genome shotgun (WGS) entry which is preliminary data.</text>
</comment>
<dbReference type="EMBL" id="VOBQ01000017">
    <property type="protein sequence ID" value="TWO68899.1"/>
    <property type="molecule type" value="Genomic_DNA"/>
</dbReference>
<dbReference type="AlphaFoldDB" id="A0A562ZJY1"/>
<dbReference type="RefSeq" id="WP_145895050.1">
    <property type="nucleotide sequence ID" value="NZ_VOBQ01000017.1"/>
</dbReference>
<dbReference type="Pfam" id="PF08450">
    <property type="entry name" value="SGL"/>
    <property type="match status" value="1"/>
</dbReference>